<evidence type="ECO:0000313" key="6">
    <source>
        <dbReference type="EMBL" id="KAA4533105.1"/>
    </source>
</evidence>
<dbReference type="Proteomes" id="UP001215078">
    <property type="component" value="Unassembled WGS sequence"/>
</dbReference>
<evidence type="ECO:0000256" key="4">
    <source>
        <dbReference type="RuleBase" id="RU361188"/>
    </source>
</evidence>
<organism evidence="6 10">
    <name type="scientific">Bacteroides ovatus</name>
    <dbReference type="NCBI Taxonomy" id="28116"/>
    <lineage>
        <taxon>Bacteria</taxon>
        <taxon>Pseudomonadati</taxon>
        <taxon>Bacteroidota</taxon>
        <taxon>Bacteroidia</taxon>
        <taxon>Bacteroidales</taxon>
        <taxon>Bacteroidaceae</taxon>
        <taxon>Bacteroides</taxon>
    </lineage>
</organism>
<dbReference type="Gene3D" id="3.20.20.80">
    <property type="entry name" value="Glycosidases"/>
    <property type="match status" value="1"/>
</dbReference>
<feature type="domain" description="Glycosyl hydrolase family 30 TIM-barrel" evidence="5">
    <location>
        <begin position="236"/>
        <end position="439"/>
    </location>
</feature>
<dbReference type="InterPro" id="IPR001139">
    <property type="entry name" value="Glyco_hydro_30"/>
</dbReference>
<reference evidence="8" key="2">
    <citation type="journal article" date="2018" name="Nature">
        <title>Human gut bacteria contain acquired interbacterial defence systems.</title>
        <authorList>
            <person name="Ross B.D."/>
            <person name="Verster A.J."/>
            <person name="Radey M.C."/>
            <person name="Schmidtke D.T."/>
            <person name="Pope C.E."/>
            <person name="Hoffman L.R."/>
            <person name="Hajjar A."/>
            <person name="Peterson S.B."/>
            <person name="Borenstein E."/>
            <person name="Mougous J."/>
        </authorList>
    </citation>
    <scope>NUCLEOTIDE SEQUENCE</scope>
    <source>
        <strain evidence="8">3725 D1 iv</strain>
    </source>
</reference>
<evidence type="ECO:0000313" key="9">
    <source>
        <dbReference type="Proteomes" id="UP000318823"/>
    </source>
</evidence>
<dbReference type="AlphaFoldDB" id="A0A413V4T7"/>
<dbReference type="EMBL" id="JAQQPO010000025">
    <property type="protein sequence ID" value="MDC7960356.1"/>
    <property type="molecule type" value="Genomic_DNA"/>
</dbReference>
<keyword evidence="2" id="KW-0732">Signal</keyword>
<dbReference type="EMBL" id="CP041395">
    <property type="protein sequence ID" value="QDM08767.1"/>
    <property type="molecule type" value="Genomic_DNA"/>
</dbReference>
<comment type="similarity">
    <text evidence="1 4">Belongs to the glycosyl hydrolase 30 family.</text>
</comment>
<evidence type="ECO:0000256" key="3">
    <source>
        <dbReference type="ARBA" id="ARBA00022801"/>
    </source>
</evidence>
<accession>A0A413V4T7</accession>
<dbReference type="Pfam" id="PF02055">
    <property type="entry name" value="Glyco_hydro_30"/>
    <property type="match status" value="2"/>
</dbReference>
<dbReference type="GO" id="GO:0006680">
    <property type="term" value="P:glucosylceramide catabolic process"/>
    <property type="evidence" value="ECO:0007669"/>
    <property type="project" value="TreeGrafter"/>
</dbReference>
<evidence type="ECO:0000313" key="8">
    <source>
        <dbReference type="EMBL" id="QDM08767.1"/>
    </source>
</evidence>
<dbReference type="SUPFAM" id="SSF51445">
    <property type="entry name" value="(Trans)glycosidases"/>
    <property type="match status" value="1"/>
</dbReference>
<dbReference type="GO" id="GO:0004348">
    <property type="term" value="F:glucosylceramidase activity"/>
    <property type="evidence" value="ECO:0007669"/>
    <property type="project" value="InterPro"/>
</dbReference>
<dbReference type="InterPro" id="IPR033453">
    <property type="entry name" value="Glyco_hydro_30_TIM-barrel"/>
</dbReference>
<evidence type="ECO:0000313" key="10">
    <source>
        <dbReference type="Proteomes" id="UP000478493"/>
    </source>
</evidence>
<reference evidence="9" key="1">
    <citation type="journal article" date="2018" name="J. Anim. Genet.">
        <title>Acquired interbacterial defense systems protect against interspecies antagonism in the human gut microbiome.</title>
        <authorList>
            <person name="Ross B.D."/>
            <person name="Verster A.J."/>
            <person name="Radey M.C."/>
            <person name="Schmidtke D.T."/>
            <person name="Pope C.E."/>
            <person name="Hoffman L.R."/>
            <person name="Hajjar A."/>
            <person name="Peterson S.B."/>
            <person name="Borenstein E."/>
            <person name="Mougous J."/>
        </authorList>
    </citation>
    <scope>NUCLEOTIDE SEQUENCE [LARGE SCALE GENOMIC DNA]</scope>
    <source>
        <strain evidence="9">3725 D1 iv</strain>
    </source>
</reference>
<dbReference type="RefSeq" id="WP_005831617.1">
    <property type="nucleotide sequence ID" value="NZ_CACRTD010000049.1"/>
</dbReference>
<dbReference type="EMBL" id="VWGP01000013">
    <property type="protein sequence ID" value="KAA4533105.1"/>
    <property type="molecule type" value="Genomic_DNA"/>
</dbReference>
<dbReference type="PANTHER" id="PTHR11069:SF23">
    <property type="entry name" value="LYSOSOMAL ACID GLUCOSYLCERAMIDASE"/>
    <property type="match status" value="1"/>
</dbReference>
<dbReference type="Proteomes" id="UP000478493">
    <property type="component" value="Unassembled WGS sequence"/>
</dbReference>
<sequence>MILDYFNVRKLVVVATVAWVGSFQLWGQSVIRTSSTEKAVWQQSKDRLKSTAEVSPIFSITGNEKGTEWKAWGTTFNELDWDALLMLTRDEQEEIMYNLFAPQGDLKFTRGRISMNCNDYGRSWYSCDEVQGDLELRYFNIERDKRSIIPLIRAAQKYNSALTFWASPWSPPSWMKINNDYPVVSSRHNHANPNIDYLLYGSVEGIDENEMQFLGERKGKFPRRLATQDYFIQDPRYLQAYANYFCKFIDAYKEQGVNIDMIIYQNEAYSYTPYPGCAWTAEGTVCFNRDYLAPTLRSRHPEVKLYLGTFNTNRRDHVEKILSDGELRKSIDGIAFQWEGREILPEIRRQYPDYHYICSESECGNGSMDWKAGEHTFFLISDNAGNGCDEWFNWNFLLPDNGTSPWGWKQNALIQVDSKTRKFRYTAEYYAVKHFTHYVIPGSRMINYYPQKEKKLYTVVWQTPAEDYVTVIGNFGDAEQSISIGFGKKFLNTVVKPHSFNTYCINHK</sequence>
<protein>
    <submittedName>
        <fullName evidence="6">Beta-glycosidase</fullName>
    </submittedName>
</protein>
<dbReference type="GeneID" id="5303134"/>
<gene>
    <name evidence="8" type="ORF">DYI28_08550</name>
    <name evidence="6" type="ORF">F3B85_17275</name>
    <name evidence="7" type="ORF">PQ628_19340</name>
</gene>
<dbReference type="Proteomes" id="UP000318823">
    <property type="component" value="Chromosome"/>
</dbReference>
<name>A0A413V4T7_BACOV</name>
<keyword evidence="4 6" id="KW-0326">Glycosidase</keyword>
<proteinExistence type="inferred from homology"/>
<feature type="domain" description="Glycosyl hydrolase family 30 TIM-barrel" evidence="5">
    <location>
        <begin position="71"/>
        <end position="180"/>
    </location>
</feature>
<evidence type="ECO:0000256" key="2">
    <source>
        <dbReference type="ARBA" id="ARBA00022729"/>
    </source>
</evidence>
<reference evidence="6 10" key="3">
    <citation type="journal article" date="2019" name="Nat. Med.">
        <title>A library of human gut bacterial isolates paired with longitudinal multiomics data enables mechanistic microbiome research.</title>
        <authorList>
            <person name="Poyet M."/>
            <person name="Groussin M."/>
            <person name="Gibbons S.M."/>
            <person name="Avila-Pacheco J."/>
            <person name="Jiang X."/>
            <person name="Kearney S.M."/>
            <person name="Perrotta A.R."/>
            <person name="Berdy B."/>
            <person name="Zhao S."/>
            <person name="Lieberman T.D."/>
            <person name="Swanson P.K."/>
            <person name="Smith M."/>
            <person name="Roesemann S."/>
            <person name="Alexander J.E."/>
            <person name="Rich S.A."/>
            <person name="Livny J."/>
            <person name="Vlamakis H."/>
            <person name="Clish C."/>
            <person name="Bullock K."/>
            <person name="Deik A."/>
            <person name="Scott J."/>
            <person name="Pierce K.A."/>
            <person name="Xavier R.J."/>
            <person name="Alm E.J."/>
        </authorList>
    </citation>
    <scope>NUCLEOTIDE SEQUENCE [LARGE SCALE GENOMIC DNA]</scope>
    <source>
        <strain evidence="6 10">BIOML-A41</strain>
    </source>
</reference>
<evidence type="ECO:0000313" key="7">
    <source>
        <dbReference type="EMBL" id="MDC7960356.1"/>
    </source>
</evidence>
<keyword evidence="3 4" id="KW-0378">Hydrolase</keyword>
<evidence type="ECO:0000259" key="5">
    <source>
        <dbReference type="Pfam" id="PF02055"/>
    </source>
</evidence>
<dbReference type="PANTHER" id="PTHR11069">
    <property type="entry name" value="GLUCOSYLCERAMIDASE"/>
    <property type="match status" value="1"/>
</dbReference>
<dbReference type="InterPro" id="IPR017853">
    <property type="entry name" value="GH"/>
</dbReference>
<dbReference type="GO" id="GO:0016020">
    <property type="term" value="C:membrane"/>
    <property type="evidence" value="ECO:0007669"/>
    <property type="project" value="GOC"/>
</dbReference>
<reference evidence="8" key="4">
    <citation type="submission" date="2019-07" db="EMBL/GenBank/DDBJ databases">
        <authorList>
            <person name="Ross B.D."/>
            <person name="Verster A.J."/>
            <person name="Radey M.C."/>
            <person name="Schmidtke D.T."/>
            <person name="Pope C.E."/>
            <person name="Hoffman L.R."/>
            <person name="Hajjar A."/>
            <person name="Peterson S.B."/>
            <person name="Borenstein E."/>
            <person name="Mougous J.D."/>
        </authorList>
    </citation>
    <scope>NUCLEOTIDE SEQUENCE</scope>
    <source>
        <strain evidence="8">3725 D1 iv</strain>
    </source>
</reference>
<evidence type="ECO:0000256" key="1">
    <source>
        <dbReference type="ARBA" id="ARBA00005382"/>
    </source>
</evidence>
<reference evidence="7" key="5">
    <citation type="submission" date="2022-10" db="EMBL/GenBank/DDBJ databases">
        <title>Human gut microbiome strain richness.</title>
        <authorList>
            <person name="Chen-Liaw A."/>
        </authorList>
    </citation>
    <scope>NUCLEOTIDE SEQUENCE</scope>
    <source>
        <strain evidence="7">RTP21484st1_H8_RTP21484_190118</strain>
    </source>
</reference>